<comment type="function">
    <text evidence="11">Cysteine protease that plays a key role in autophagy by mediating both proteolytic activation and delipidation of ATG8 family proteins.</text>
</comment>
<dbReference type="InterPro" id="IPR038765">
    <property type="entry name" value="Papain-like_cys_pep_sf"/>
</dbReference>
<dbReference type="WBParaSite" id="Hba_08512">
    <property type="protein sequence ID" value="Hba_08512"/>
    <property type="gene ID" value="Hba_08512"/>
</dbReference>
<keyword evidence="5 11" id="KW-0645">Protease</keyword>
<dbReference type="GO" id="GO:0004197">
    <property type="term" value="F:cysteine-type endopeptidase activity"/>
    <property type="evidence" value="ECO:0007669"/>
    <property type="project" value="TreeGrafter"/>
</dbReference>
<evidence type="ECO:0000256" key="2">
    <source>
        <dbReference type="ARBA" id="ARBA00010958"/>
    </source>
</evidence>
<name>A0A1I7WTK4_HETBA</name>
<evidence type="ECO:0000256" key="9">
    <source>
        <dbReference type="ARBA" id="ARBA00023006"/>
    </source>
</evidence>
<evidence type="ECO:0000256" key="4">
    <source>
        <dbReference type="ARBA" id="ARBA00022490"/>
    </source>
</evidence>
<keyword evidence="4 11" id="KW-0963">Cytoplasm</keyword>
<comment type="similarity">
    <text evidence="2 11">Belongs to the peptidase C54 family.</text>
</comment>
<keyword evidence="9 11" id="KW-0072">Autophagy</keyword>
<keyword evidence="3" id="KW-0813">Transport</keyword>
<dbReference type="PANTHER" id="PTHR22624">
    <property type="entry name" value="CYSTEINE PROTEASE ATG4"/>
    <property type="match status" value="1"/>
</dbReference>
<keyword evidence="13" id="KW-1185">Reference proteome</keyword>
<dbReference type="InterPro" id="IPR046792">
    <property type="entry name" value="Peptidase_C54_cat"/>
</dbReference>
<evidence type="ECO:0000256" key="5">
    <source>
        <dbReference type="ARBA" id="ARBA00022670"/>
    </source>
</evidence>
<dbReference type="EC" id="3.4.22.-" evidence="11"/>
<reference evidence="14" key="1">
    <citation type="submission" date="2016-11" db="UniProtKB">
        <authorList>
            <consortium name="WormBaseParasite"/>
        </authorList>
    </citation>
    <scope>IDENTIFICATION</scope>
</reference>
<dbReference type="SUPFAM" id="SSF54001">
    <property type="entry name" value="Cysteine proteinases"/>
    <property type="match status" value="1"/>
</dbReference>
<dbReference type="GO" id="GO:0015031">
    <property type="term" value="P:protein transport"/>
    <property type="evidence" value="ECO:0007669"/>
    <property type="project" value="UniProtKB-KW"/>
</dbReference>
<evidence type="ECO:0000256" key="1">
    <source>
        <dbReference type="ARBA" id="ARBA00004496"/>
    </source>
</evidence>
<dbReference type="InterPro" id="IPR005078">
    <property type="entry name" value="Peptidase_C54"/>
</dbReference>
<keyword evidence="8 11" id="KW-0653">Protein transport</keyword>
<comment type="catalytic activity">
    <reaction evidence="10">
        <text>[protein]-C-terminal L-amino acid-glycyl-phosphatidylethanolamide + H2O = [protein]-C-terminal L-amino acid-glycine + a 1,2-diacyl-sn-glycero-3-phosphoethanolamine</text>
        <dbReference type="Rhea" id="RHEA:67548"/>
        <dbReference type="Rhea" id="RHEA-COMP:17323"/>
        <dbReference type="Rhea" id="RHEA-COMP:17324"/>
        <dbReference type="ChEBI" id="CHEBI:15377"/>
        <dbReference type="ChEBI" id="CHEBI:64612"/>
        <dbReference type="ChEBI" id="CHEBI:172940"/>
        <dbReference type="ChEBI" id="CHEBI:172941"/>
    </reaction>
    <physiologicalReaction direction="left-to-right" evidence="10">
        <dbReference type="Rhea" id="RHEA:67549"/>
    </physiologicalReaction>
</comment>
<dbReference type="GO" id="GO:0034727">
    <property type="term" value="P:piecemeal microautophagy of the nucleus"/>
    <property type="evidence" value="ECO:0007669"/>
    <property type="project" value="TreeGrafter"/>
</dbReference>
<organism evidence="13 14">
    <name type="scientific">Heterorhabditis bacteriophora</name>
    <name type="common">Entomopathogenic nematode worm</name>
    <dbReference type="NCBI Taxonomy" id="37862"/>
    <lineage>
        <taxon>Eukaryota</taxon>
        <taxon>Metazoa</taxon>
        <taxon>Ecdysozoa</taxon>
        <taxon>Nematoda</taxon>
        <taxon>Chromadorea</taxon>
        <taxon>Rhabditida</taxon>
        <taxon>Rhabditina</taxon>
        <taxon>Rhabditomorpha</taxon>
        <taxon>Strongyloidea</taxon>
        <taxon>Heterorhabditidae</taxon>
        <taxon>Heterorhabditis</taxon>
    </lineage>
</organism>
<comment type="subcellular location">
    <subcellularLocation>
        <location evidence="1 11">Cytoplasm</location>
    </subcellularLocation>
</comment>
<proteinExistence type="inferred from homology"/>
<evidence type="ECO:0000259" key="12">
    <source>
        <dbReference type="Pfam" id="PF03416"/>
    </source>
</evidence>
<dbReference type="PANTHER" id="PTHR22624:SF49">
    <property type="entry name" value="CYSTEINE PROTEASE"/>
    <property type="match status" value="1"/>
</dbReference>
<evidence type="ECO:0000313" key="14">
    <source>
        <dbReference type="WBParaSite" id="Hba_08512"/>
    </source>
</evidence>
<evidence type="ECO:0000256" key="3">
    <source>
        <dbReference type="ARBA" id="ARBA00022448"/>
    </source>
</evidence>
<dbReference type="GO" id="GO:0005737">
    <property type="term" value="C:cytoplasm"/>
    <property type="evidence" value="ECO:0007669"/>
    <property type="project" value="UniProtKB-SubCell"/>
</dbReference>
<dbReference type="AlphaFoldDB" id="A0A1I7WTK4"/>
<dbReference type="GO" id="GO:0035973">
    <property type="term" value="P:aggrephagy"/>
    <property type="evidence" value="ECO:0007669"/>
    <property type="project" value="TreeGrafter"/>
</dbReference>
<protein>
    <recommendedName>
        <fullName evidence="11">Cysteine protease</fullName>
        <ecNumber evidence="11">3.4.22.-</ecNumber>
    </recommendedName>
</protein>
<accession>A0A1I7WTK4</accession>
<dbReference type="GO" id="GO:0000045">
    <property type="term" value="P:autophagosome assembly"/>
    <property type="evidence" value="ECO:0007669"/>
    <property type="project" value="TreeGrafter"/>
</dbReference>
<evidence type="ECO:0000256" key="10">
    <source>
        <dbReference type="ARBA" id="ARBA00029362"/>
    </source>
</evidence>
<keyword evidence="7" id="KW-0788">Thiol protease</keyword>
<evidence type="ECO:0000256" key="7">
    <source>
        <dbReference type="ARBA" id="ARBA00022807"/>
    </source>
</evidence>
<sequence length="490" mass="56496">MDDFTLELKPAVSKMMETCITFEPQFWDVQDNSILEAEGPIFLLGKEFRKELGIEVIKDYVRSRLWFTYRKNFAPIGPDSDQGWGCMLRCAQMVLGETLLRRHLGKHYEWKRVAPTGDYERILRMFLDEKTALYSIHQIGNVLFYNHLEVYHKFFVPFLKIYKLAFVMKKLAVFDSWSDIAVHVALDNILISSDVRTIATLVPPKDAVKLIMEDGNVDESYLTVINESTEYSDVNKPAEWRPLLLLIPLRLGLTNINRCYLPAVQEFFKLDSCVGIIGGRPNHALYFVGIAGDRLIYLDPHFCRPSINEISLGKGKTTCDEFDSIEKTLKTRCSLSSFDTDTSSTLDDTSFHSSMFLHINYDQVNIEVFYSFIPSFVDPSLALAFFCETALAFDTLTKDLKEVIFQNWFLSKVFPSSKPPIFEQLEERPKYWPPFEPYTGVKAKIEMKEFDDMCAPNYDIDDGFEILEEADSSISIQENLEQIEDEFSTI</sequence>
<keyword evidence="6 11" id="KW-0378">Hydrolase</keyword>
<dbReference type="GO" id="GO:0016485">
    <property type="term" value="P:protein processing"/>
    <property type="evidence" value="ECO:0007669"/>
    <property type="project" value="TreeGrafter"/>
</dbReference>
<evidence type="ECO:0000256" key="8">
    <source>
        <dbReference type="ARBA" id="ARBA00022927"/>
    </source>
</evidence>
<evidence type="ECO:0000313" key="13">
    <source>
        <dbReference type="Proteomes" id="UP000095283"/>
    </source>
</evidence>
<dbReference type="Pfam" id="PF03416">
    <property type="entry name" value="Peptidase_C54"/>
    <property type="match status" value="1"/>
</dbReference>
<dbReference type="GO" id="GO:0019786">
    <property type="term" value="F:protein-phosphatidylethanolamide deconjugating activity"/>
    <property type="evidence" value="ECO:0007669"/>
    <property type="project" value="InterPro"/>
</dbReference>
<dbReference type="GO" id="GO:0000423">
    <property type="term" value="P:mitophagy"/>
    <property type="evidence" value="ECO:0007669"/>
    <property type="project" value="TreeGrafter"/>
</dbReference>
<evidence type="ECO:0000256" key="6">
    <source>
        <dbReference type="ARBA" id="ARBA00022801"/>
    </source>
</evidence>
<feature type="domain" description="Peptidase C54 catalytic" evidence="12">
    <location>
        <begin position="56"/>
        <end position="398"/>
    </location>
</feature>
<dbReference type="Proteomes" id="UP000095283">
    <property type="component" value="Unplaced"/>
</dbReference>
<evidence type="ECO:0000256" key="11">
    <source>
        <dbReference type="RuleBase" id="RU363115"/>
    </source>
</evidence>